<reference evidence="5 6" key="1">
    <citation type="submission" date="2019-01" db="EMBL/GenBank/DDBJ databases">
        <title>Nocardioides guangzhouensis sp. nov., an actinobacterium isolated from soil.</title>
        <authorList>
            <person name="Fu Y."/>
            <person name="Cai Y."/>
            <person name="Lin Z."/>
            <person name="Chen P."/>
        </authorList>
    </citation>
    <scope>NUCLEOTIDE SEQUENCE [LARGE SCALE GENOMIC DNA]</scope>
    <source>
        <strain evidence="5 6">130</strain>
    </source>
</reference>
<evidence type="ECO:0000256" key="1">
    <source>
        <dbReference type="ARBA" id="ARBA00006814"/>
    </source>
</evidence>
<dbReference type="GO" id="GO:0008047">
    <property type="term" value="F:enzyme activator activity"/>
    <property type="evidence" value="ECO:0007669"/>
    <property type="project" value="InterPro"/>
</dbReference>
<keyword evidence="3" id="KW-0064">Aspartyl protease</keyword>
<comment type="caution">
    <text evidence="5">The sequence shown here is derived from an EMBL/GenBank/DDBJ whole genome shotgun (WGS) entry which is preliminary data.</text>
</comment>
<dbReference type="InterPro" id="IPR000671">
    <property type="entry name" value="Peptidase_A31"/>
</dbReference>
<keyword evidence="2 5" id="KW-0645">Protease</keyword>
<evidence type="ECO:0000256" key="2">
    <source>
        <dbReference type="ARBA" id="ARBA00022670"/>
    </source>
</evidence>
<gene>
    <name evidence="5" type="ORF">EKO23_20125</name>
</gene>
<keyword evidence="4" id="KW-0378">Hydrolase</keyword>
<dbReference type="CDD" id="cd00518">
    <property type="entry name" value="H2MP"/>
    <property type="match status" value="1"/>
</dbReference>
<evidence type="ECO:0000313" key="6">
    <source>
        <dbReference type="Proteomes" id="UP000295198"/>
    </source>
</evidence>
<dbReference type="InterPro" id="IPR023430">
    <property type="entry name" value="Pept_HybD-like_dom_sf"/>
</dbReference>
<accession>A0A4Q4Z5I8</accession>
<proteinExistence type="inferred from homology"/>
<name>A0A4Q4Z5I8_9ACTN</name>
<dbReference type="Pfam" id="PF01750">
    <property type="entry name" value="HycI"/>
    <property type="match status" value="1"/>
</dbReference>
<dbReference type="PRINTS" id="PR00446">
    <property type="entry name" value="HYDRGNUPTAKE"/>
</dbReference>
<dbReference type="SUPFAM" id="SSF53163">
    <property type="entry name" value="HybD-like"/>
    <property type="match status" value="1"/>
</dbReference>
<dbReference type="OrthoDB" id="164170at2"/>
<dbReference type="Proteomes" id="UP000295198">
    <property type="component" value="Unassembled WGS sequence"/>
</dbReference>
<comment type="similarity">
    <text evidence="1">Belongs to the peptidase A31 family.</text>
</comment>
<keyword evidence="6" id="KW-1185">Reference proteome</keyword>
<dbReference type="EMBL" id="SDKM01000038">
    <property type="protein sequence ID" value="RYP83040.1"/>
    <property type="molecule type" value="Genomic_DNA"/>
</dbReference>
<dbReference type="GO" id="GO:0004190">
    <property type="term" value="F:aspartic-type endopeptidase activity"/>
    <property type="evidence" value="ECO:0007669"/>
    <property type="project" value="UniProtKB-KW"/>
</dbReference>
<protein>
    <submittedName>
        <fullName evidence="5">Hydrogenase maturation protease</fullName>
    </submittedName>
</protein>
<dbReference type="Gene3D" id="3.40.50.1450">
    <property type="entry name" value="HybD-like"/>
    <property type="match status" value="1"/>
</dbReference>
<evidence type="ECO:0000256" key="3">
    <source>
        <dbReference type="ARBA" id="ARBA00022750"/>
    </source>
</evidence>
<organism evidence="5 6">
    <name type="scientific">Nocardioides guangzhouensis</name>
    <dbReference type="NCBI Taxonomy" id="2497878"/>
    <lineage>
        <taxon>Bacteria</taxon>
        <taxon>Bacillati</taxon>
        <taxon>Actinomycetota</taxon>
        <taxon>Actinomycetes</taxon>
        <taxon>Propionibacteriales</taxon>
        <taxon>Nocardioidaceae</taxon>
        <taxon>Nocardioides</taxon>
    </lineage>
</organism>
<dbReference type="PANTHER" id="PTHR30302">
    <property type="entry name" value="HYDROGENASE 1 MATURATION PROTEASE"/>
    <property type="match status" value="1"/>
</dbReference>
<dbReference type="AlphaFoldDB" id="A0A4Q4Z5I8"/>
<evidence type="ECO:0000256" key="4">
    <source>
        <dbReference type="ARBA" id="ARBA00022801"/>
    </source>
</evidence>
<dbReference type="NCBIfam" id="TIGR00072">
    <property type="entry name" value="hydrog_prot"/>
    <property type="match status" value="1"/>
</dbReference>
<evidence type="ECO:0000313" key="5">
    <source>
        <dbReference type="EMBL" id="RYP83040.1"/>
    </source>
</evidence>
<dbReference type="RefSeq" id="WP_134720048.1">
    <property type="nucleotide sequence ID" value="NZ_SDKM01000038.1"/>
</dbReference>
<sequence length="154" mass="15052">MLLVGIGNPDRGDDGVGPVVADRVAALDLPGVEAVTEAAPLAVVERLQRTDGCAALVVVDATRPGPEPGRVRVLTVGTEPLAGLGPAPASSHGLGLSEALELARALGVLPPRVTVVGIEAGSVAVGAGLSDAVRASVDDAVAAVLAEAAVRPPG</sequence>
<dbReference type="PANTHER" id="PTHR30302:SF1">
    <property type="entry name" value="HYDROGENASE 2 MATURATION PROTEASE"/>
    <property type="match status" value="1"/>
</dbReference>
<dbReference type="GO" id="GO:0016485">
    <property type="term" value="P:protein processing"/>
    <property type="evidence" value="ECO:0007669"/>
    <property type="project" value="TreeGrafter"/>
</dbReference>